<sequence>MNIPKQKTVDVYRETFGFRSVNVSKDQIFVNDKPFYCAGFGMHEDFEIIGRGFSLPVLTKDLNMLEWMNGNCYRTSHYPYSEERAYEADRRGIVVIAETPAVALQSFSENTLNLHKQMLIDLFKRDHRHPSIIIWSLANEPVSSKNESRGYFGALVDLIHSLDKSRPVTAVLAVSVHSDVIGDLLDLICVNRYYGWYINHGNLESINGSLSGDIITWKQKYNKPMILSEYGADTLIGMSNEPNLAFTEQYQVELLYETGKTIDFLKKKNFLTGEMIWNFADFMTAQSTIRVAGNHKGVLTRNRQPKMAAYFLKKRYGKIVGTEMFRK</sequence>
<organism evidence="1 2">
    <name type="scientific">Panagrolaimus sp. JU765</name>
    <dbReference type="NCBI Taxonomy" id="591449"/>
    <lineage>
        <taxon>Eukaryota</taxon>
        <taxon>Metazoa</taxon>
        <taxon>Ecdysozoa</taxon>
        <taxon>Nematoda</taxon>
        <taxon>Chromadorea</taxon>
        <taxon>Rhabditida</taxon>
        <taxon>Tylenchina</taxon>
        <taxon>Panagrolaimomorpha</taxon>
        <taxon>Panagrolaimoidea</taxon>
        <taxon>Panagrolaimidae</taxon>
        <taxon>Panagrolaimus</taxon>
    </lineage>
</organism>
<name>A0AC34Q511_9BILA</name>
<protein>
    <submittedName>
        <fullName evidence="2">Glycoside hydrolase family 2 catalytic domain-containing protein</fullName>
    </submittedName>
</protein>
<dbReference type="Proteomes" id="UP000887576">
    <property type="component" value="Unplaced"/>
</dbReference>
<proteinExistence type="predicted"/>
<accession>A0AC34Q511</accession>
<evidence type="ECO:0000313" key="1">
    <source>
        <dbReference type="Proteomes" id="UP000887576"/>
    </source>
</evidence>
<reference evidence="2" key="1">
    <citation type="submission" date="2022-11" db="UniProtKB">
        <authorList>
            <consortium name="WormBaseParasite"/>
        </authorList>
    </citation>
    <scope>IDENTIFICATION</scope>
</reference>
<dbReference type="WBParaSite" id="JU765_v2.g12938.t1">
    <property type="protein sequence ID" value="JU765_v2.g12938.t1"/>
    <property type="gene ID" value="JU765_v2.g12938"/>
</dbReference>
<evidence type="ECO:0000313" key="2">
    <source>
        <dbReference type="WBParaSite" id="JU765_v2.g12938.t1"/>
    </source>
</evidence>